<dbReference type="EMBL" id="JANPWZ010000752">
    <property type="protein sequence ID" value="KAJ3572603.1"/>
    <property type="molecule type" value="Genomic_DNA"/>
</dbReference>
<evidence type="ECO:0000313" key="2">
    <source>
        <dbReference type="Proteomes" id="UP001148614"/>
    </source>
</evidence>
<name>A0A9W8TNK3_9PEZI</name>
<organism evidence="1 2">
    <name type="scientific">Xylaria arbuscula</name>
    <dbReference type="NCBI Taxonomy" id="114810"/>
    <lineage>
        <taxon>Eukaryota</taxon>
        <taxon>Fungi</taxon>
        <taxon>Dikarya</taxon>
        <taxon>Ascomycota</taxon>
        <taxon>Pezizomycotina</taxon>
        <taxon>Sordariomycetes</taxon>
        <taxon>Xylariomycetidae</taxon>
        <taxon>Xylariales</taxon>
        <taxon>Xylariaceae</taxon>
        <taxon>Xylaria</taxon>
    </lineage>
</organism>
<reference evidence="1" key="1">
    <citation type="submission" date="2022-07" db="EMBL/GenBank/DDBJ databases">
        <title>Genome Sequence of Xylaria arbuscula.</title>
        <authorList>
            <person name="Buettner E."/>
        </authorList>
    </citation>
    <scope>NUCLEOTIDE SEQUENCE</scope>
    <source>
        <strain evidence="1">VT107</strain>
    </source>
</reference>
<protein>
    <submittedName>
        <fullName evidence="1">Uncharacterized protein</fullName>
    </submittedName>
</protein>
<evidence type="ECO:0000313" key="1">
    <source>
        <dbReference type="EMBL" id="KAJ3572603.1"/>
    </source>
</evidence>
<sequence length="67" mass="7295">MGSKGFAAGRFGDGPMKGAVAVVGPALWQSECLRQKERGRDREPSPPLFLLFIFSRGLLAYEQVAAR</sequence>
<accession>A0A9W8TNK3</accession>
<dbReference type="AlphaFoldDB" id="A0A9W8TNK3"/>
<proteinExistence type="predicted"/>
<gene>
    <name evidence="1" type="ORF">NPX13_g4995</name>
</gene>
<dbReference type="Proteomes" id="UP001148614">
    <property type="component" value="Unassembled WGS sequence"/>
</dbReference>
<keyword evidence="2" id="KW-1185">Reference proteome</keyword>
<comment type="caution">
    <text evidence="1">The sequence shown here is derived from an EMBL/GenBank/DDBJ whole genome shotgun (WGS) entry which is preliminary data.</text>
</comment>